<reference evidence="3 4" key="1">
    <citation type="submission" date="2022-04" db="EMBL/GenBank/DDBJ databases">
        <title>Identification of a novel bacterium isolated from mangrove sediments.</title>
        <authorList>
            <person name="Pan X."/>
        </authorList>
    </citation>
    <scope>NUCLEOTIDE SEQUENCE [LARGE SCALE GENOMIC DNA]</scope>
    <source>
        <strain evidence="3 4">B2638</strain>
    </source>
</reference>
<organism evidence="3 4">
    <name type="scientific">Novosphingobium beihaiensis</name>
    <dbReference type="NCBI Taxonomy" id="2930389"/>
    <lineage>
        <taxon>Bacteria</taxon>
        <taxon>Pseudomonadati</taxon>
        <taxon>Pseudomonadota</taxon>
        <taxon>Alphaproteobacteria</taxon>
        <taxon>Sphingomonadales</taxon>
        <taxon>Sphingomonadaceae</taxon>
        <taxon>Novosphingobium</taxon>
    </lineage>
</organism>
<dbReference type="Gene3D" id="3.40.50.720">
    <property type="entry name" value="NAD(P)-binding Rossmann-like Domain"/>
    <property type="match status" value="1"/>
</dbReference>
<evidence type="ECO:0000313" key="4">
    <source>
        <dbReference type="Proteomes" id="UP001202281"/>
    </source>
</evidence>
<dbReference type="InterPro" id="IPR036291">
    <property type="entry name" value="NAD(P)-bd_dom_sf"/>
</dbReference>
<dbReference type="InterPro" id="IPR057326">
    <property type="entry name" value="KR_dom"/>
</dbReference>
<evidence type="ECO:0000313" key="3">
    <source>
        <dbReference type="EMBL" id="MCJ2188513.1"/>
    </source>
</evidence>
<dbReference type="RefSeq" id="WP_243923255.1">
    <property type="nucleotide sequence ID" value="NZ_JALHLG010000036.1"/>
</dbReference>
<dbReference type="InterPro" id="IPR002347">
    <property type="entry name" value="SDR_fam"/>
</dbReference>
<gene>
    <name evidence="3" type="ORF">MTR66_17025</name>
</gene>
<accession>A0ABT0BU68</accession>
<dbReference type="EMBL" id="JALHLG010000036">
    <property type="protein sequence ID" value="MCJ2188513.1"/>
    <property type="molecule type" value="Genomic_DNA"/>
</dbReference>
<dbReference type="CDD" id="cd05233">
    <property type="entry name" value="SDR_c"/>
    <property type="match status" value="1"/>
</dbReference>
<dbReference type="PRINTS" id="PR00081">
    <property type="entry name" value="GDHRDH"/>
</dbReference>
<dbReference type="PRINTS" id="PR00080">
    <property type="entry name" value="SDRFAMILY"/>
</dbReference>
<comment type="similarity">
    <text evidence="1">Belongs to the short-chain dehydrogenases/reductases (SDR) family.</text>
</comment>
<comment type="caution">
    <text evidence="3">The sequence shown here is derived from an EMBL/GenBank/DDBJ whole genome shotgun (WGS) entry which is preliminary data.</text>
</comment>
<sequence length="263" mass="27977">MGEMKVAIITGAGSGIGLETAKLLHKEGFAIVGVGRSKDKLATLEAAIGNPDHVLAISADVTDPAAPKMIVDKTLERFGRIDALVNNAGVGSPKPLDETDDPTLDSFLDIMLVAPFRLCRDAIPHLSDGASVVNVTSTFAHIGGRRGGAYSAAKGGLKSMTEHMACEYGPRGIRSNCVAPGVTMTDMVAHRFEDEVFKRSNVETTPYPRLAQPEDIASVIAFLCLPGSEMINGQSIVVDGGWTATKYLSPRVTRTRWIEPDEA</sequence>
<dbReference type="PANTHER" id="PTHR42760">
    <property type="entry name" value="SHORT-CHAIN DEHYDROGENASES/REDUCTASES FAMILY MEMBER"/>
    <property type="match status" value="1"/>
</dbReference>
<dbReference type="PROSITE" id="PS00061">
    <property type="entry name" value="ADH_SHORT"/>
    <property type="match status" value="1"/>
</dbReference>
<name>A0ABT0BU68_9SPHN</name>
<dbReference type="Pfam" id="PF13561">
    <property type="entry name" value="adh_short_C2"/>
    <property type="match status" value="1"/>
</dbReference>
<keyword evidence="4" id="KW-1185">Reference proteome</keyword>
<feature type="domain" description="Ketoreductase" evidence="2">
    <location>
        <begin position="5"/>
        <end position="216"/>
    </location>
</feature>
<dbReference type="SUPFAM" id="SSF51735">
    <property type="entry name" value="NAD(P)-binding Rossmann-fold domains"/>
    <property type="match status" value="1"/>
</dbReference>
<dbReference type="InterPro" id="IPR020904">
    <property type="entry name" value="Sc_DH/Rdtase_CS"/>
</dbReference>
<dbReference type="SMART" id="SM00822">
    <property type="entry name" value="PKS_KR"/>
    <property type="match status" value="1"/>
</dbReference>
<dbReference type="Proteomes" id="UP001202281">
    <property type="component" value="Unassembled WGS sequence"/>
</dbReference>
<proteinExistence type="inferred from homology"/>
<evidence type="ECO:0000259" key="2">
    <source>
        <dbReference type="SMART" id="SM00822"/>
    </source>
</evidence>
<evidence type="ECO:0000256" key="1">
    <source>
        <dbReference type="ARBA" id="ARBA00006484"/>
    </source>
</evidence>
<protein>
    <submittedName>
        <fullName evidence="3">SDR family oxidoreductase</fullName>
    </submittedName>
</protein>